<sequence>MNFGISGMGVLIMLLSAFFQFLVIYFAVRLALKHDRERSERGWPQR</sequence>
<keyword evidence="1" id="KW-0812">Transmembrane</keyword>
<evidence type="ECO:0000313" key="3">
    <source>
        <dbReference type="Proteomes" id="UP000198282"/>
    </source>
</evidence>
<name>A0A239PBH2_9ACTN</name>
<organism evidence="2 3">
    <name type="scientific">Streptosporangium subroseum</name>
    <dbReference type="NCBI Taxonomy" id="106412"/>
    <lineage>
        <taxon>Bacteria</taxon>
        <taxon>Bacillati</taxon>
        <taxon>Actinomycetota</taxon>
        <taxon>Actinomycetes</taxon>
        <taxon>Streptosporangiales</taxon>
        <taxon>Streptosporangiaceae</taxon>
        <taxon>Streptosporangium</taxon>
    </lineage>
</organism>
<keyword evidence="1" id="KW-0472">Membrane</keyword>
<feature type="transmembrane region" description="Helical" evidence="1">
    <location>
        <begin position="6"/>
        <end position="28"/>
    </location>
</feature>
<evidence type="ECO:0000256" key="1">
    <source>
        <dbReference type="SAM" id="Phobius"/>
    </source>
</evidence>
<dbReference type="AlphaFoldDB" id="A0A239PBH2"/>
<dbReference type="EMBL" id="FZOD01000120">
    <property type="protein sequence ID" value="SNT64476.1"/>
    <property type="molecule type" value="Genomic_DNA"/>
</dbReference>
<evidence type="ECO:0000313" key="2">
    <source>
        <dbReference type="EMBL" id="SNT64476.1"/>
    </source>
</evidence>
<keyword evidence="3" id="KW-1185">Reference proteome</keyword>
<keyword evidence="1" id="KW-1133">Transmembrane helix</keyword>
<reference evidence="2 3" key="1">
    <citation type="submission" date="2017-06" db="EMBL/GenBank/DDBJ databases">
        <authorList>
            <person name="Kim H.J."/>
            <person name="Triplett B.A."/>
        </authorList>
    </citation>
    <scope>NUCLEOTIDE SEQUENCE [LARGE SCALE GENOMIC DNA]</scope>
    <source>
        <strain evidence="2 3">CGMCC 4.2132</strain>
    </source>
</reference>
<proteinExistence type="predicted"/>
<gene>
    <name evidence="2" type="ORF">SAMN05216276_11204</name>
</gene>
<dbReference type="Proteomes" id="UP000198282">
    <property type="component" value="Unassembled WGS sequence"/>
</dbReference>
<protein>
    <submittedName>
        <fullName evidence="2">Uncharacterized protein</fullName>
    </submittedName>
</protein>
<accession>A0A239PBH2</accession>